<evidence type="ECO:0000313" key="3">
    <source>
        <dbReference type="Proteomes" id="UP001359559"/>
    </source>
</evidence>
<dbReference type="Proteomes" id="UP001359559">
    <property type="component" value="Unassembled WGS sequence"/>
</dbReference>
<sequence>MRSSTQGLELDVRVGVSTVWYLCPPSVTHAGTLSIGSFADLENLKNGKGTRDSQVIAAMVGGGRWKRAHQQWQGGHGREGGRHSAHHCHRTRVVEEGGEATNGDAAQRRGELQPTEATAANGGRRGHRENAATRRRQTQSQRRGYGF</sequence>
<keyword evidence="3" id="KW-1185">Reference proteome</keyword>
<name>A0AAN9Q225_CLITE</name>
<reference evidence="2 3" key="1">
    <citation type="submission" date="2024-01" db="EMBL/GenBank/DDBJ databases">
        <title>The genomes of 5 underutilized Papilionoideae crops provide insights into root nodulation and disease resistance.</title>
        <authorList>
            <person name="Yuan L."/>
        </authorList>
    </citation>
    <scope>NUCLEOTIDE SEQUENCE [LARGE SCALE GENOMIC DNA]</scope>
    <source>
        <strain evidence="2">LY-2023</strain>
        <tissue evidence="2">Leaf</tissue>
    </source>
</reference>
<protein>
    <submittedName>
        <fullName evidence="2">Uncharacterized protein</fullName>
    </submittedName>
</protein>
<feature type="region of interest" description="Disordered" evidence="1">
    <location>
        <begin position="73"/>
        <end position="147"/>
    </location>
</feature>
<dbReference type="AlphaFoldDB" id="A0AAN9Q225"/>
<evidence type="ECO:0000256" key="1">
    <source>
        <dbReference type="SAM" id="MobiDB-lite"/>
    </source>
</evidence>
<dbReference type="EMBL" id="JAYKXN010000001">
    <property type="protein sequence ID" value="KAK7318259.1"/>
    <property type="molecule type" value="Genomic_DNA"/>
</dbReference>
<accession>A0AAN9Q225</accession>
<comment type="caution">
    <text evidence="2">The sequence shown here is derived from an EMBL/GenBank/DDBJ whole genome shotgun (WGS) entry which is preliminary data.</text>
</comment>
<proteinExistence type="predicted"/>
<organism evidence="2 3">
    <name type="scientific">Clitoria ternatea</name>
    <name type="common">Butterfly pea</name>
    <dbReference type="NCBI Taxonomy" id="43366"/>
    <lineage>
        <taxon>Eukaryota</taxon>
        <taxon>Viridiplantae</taxon>
        <taxon>Streptophyta</taxon>
        <taxon>Embryophyta</taxon>
        <taxon>Tracheophyta</taxon>
        <taxon>Spermatophyta</taxon>
        <taxon>Magnoliopsida</taxon>
        <taxon>eudicotyledons</taxon>
        <taxon>Gunneridae</taxon>
        <taxon>Pentapetalae</taxon>
        <taxon>rosids</taxon>
        <taxon>fabids</taxon>
        <taxon>Fabales</taxon>
        <taxon>Fabaceae</taxon>
        <taxon>Papilionoideae</taxon>
        <taxon>50 kb inversion clade</taxon>
        <taxon>NPAAA clade</taxon>
        <taxon>indigoferoid/millettioid clade</taxon>
        <taxon>Phaseoleae</taxon>
        <taxon>Clitoria</taxon>
    </lineage>
</organism>
<feature type="compositionally biased region" description="Low complexity" evidence="1">
    <location>
        <begin position="138"/>
        <end position="147"/>
    </location>
</feature>
<evidence type="ECO:0000313" key="2">
    <source>
        <dbReference type="EMBL" id="KAK7318259.1"/>
    </source>
</evidence>
<gene>
    <name evidence="2" type="ORF">RJT34_02958</name>
</gene>